<dbReference type="Pfam" id="PF17954">
    <property type="entry name" value="Pirin_C_2"/>
    <property type="match status" value="1"/>
</dbReference>
<dbReference type="InterPro" id="IPR041602">
    <property type="entry name" value="Quercetinase_C"/>
</dbReference>
<dbReference type="RefSeq" id="WP_173570876.1">
    <property type="nucleotide sequence ID" value="NZ_WOSY01000013.1"/>
</dbReference>
<accession>A0ABX0K5C6</accession>
<evidence type="ECO:0000313" key="3">
    <source>
        <dbReference type="Proteomes" id="UP000631653"/>
    </source>
</evidence>
<sequence>MMMIRRSDTLGVAHSGGLTVRCHFAFADYKDPIQTHAGCLRVLNLVTLPPAKCYEIGPEAGIDILTWMQSGTLVAEIDGFEKEDVSAGGLHLMSTGAGCKTLQWTAGRAGASFIQFWLLPDIEGTLPAQESRSAFPQLEDGSFRIIASGFPEDDPEEVESVRDGAPVTLCARARLLHAELPTGEGAAYRTTDGRALYLLVVSGAVRIGTDVLDSGDAMSLTDVTQMTVIAVASAVVLLADVAA</sequence>
<organism evidence="2 3">
    <name type="scientific">Acetobacter conturbans</name>
    <dbReference type="NCBI Taxonomy" id="1737472"/>
    <lineage>
        <taxon>Bacteria</taxon>
        <taxon>Pseudomonadati</taxon>
        <taxon>Pseudomonadota</taxon>
        <taxon>Alphaproteobacteria</taxon>
        <taxon>Acetobacterales</taxon>
        <taxon>Acetobacteraceae</taxon>
        <taxon>Acetobacter</taxon>
    </lineage>
</organism>
<comment type="caution">
    <text evidence="2">The sequence shown here is derived from an EMBL/GenBank/DDBJ whole genome shotgun (WGS) entry which is preliminary data.</text>
</comment>
<dbReference type="SUPFAM" id="SSF51182">
    <property type="entry name" value="RmlC-like cupins"/>
    <property type="match status" value="1"/>
</dbReference>
<feature type="domain" description="Quercetin 2,3-dioxygenase C-terminal cupin" evidence="1">
    <location>
        <begin position="165"/>
        <end position="241"/>
    </location>
</feature>
<dbReference type="InterPro" id="IPR014710">
    <property type="entry name" value="RmlC-like_jellyroll"/>
</dbReference>
<reference evidence="2 3" key="1">
    <citation type="journal article" date="2020" name="Int. J. Syst. Evol. Microbiol.">
        <title>Novel acetic acid bacteria from cider fermentations: Acetobacter conturbans sp. nov. and Acetobacter fallax sp. nov.</title>
        <authorList>
            <person name="Sombolestani A.S."/>
            <person name="Cleenwerck I."/>
            <person name="Cnockaert M."/>
            <person name="Borremans W."/>
            <person name="Wieme A.D."/>
            <person name="De Vuyst L."/>
            <person name="Vandamme P."/>
        </authorList>
    </citation>
    <scope>NUCLEOTIDE SEQUENCE [LARGE SCALE GENOMIC DNA]</scope>
    <source>
        <strain evidence="2 3">LMG 1627</strain>
    </source>
</reference>
<dbReference type="InterPro" id="IPR011051">
    <property type="entry name" value="RmlC_Cupin_sf"/>
</dbReference>
<dbReference type="PANTHER" id="PTHR43212:SF3">
    <property type="entry name" value="QUERCETIN 2,3-DIOXYGENASE"/>
    <property type="match status" value="1"/>
</dbReference>
<dbReference type="PANTHER" id="PTHR43212">
    <property type="entry name" value="QUERCETIN 2,3-DIOXYGENASE"/>
    <property type="match status" value="1"/>
</dbReference>
<evidence type="ECO:0000313" key="2">
    <source>
        <dbReference type="EMBL" id="NHN89553.1"/>
    </source>
</evidence>
<proteinExistence type="predicted"/>
<evidence type="ECO:0000259" key="1">
    <source>
        <dbReference type="Pfam" id="PF17954"/>
    </source>
</evidence>
<gene>
    <name evidence="2" type="ORF">GOB81_13115</name>
</gene>
<dbReference type="InterPro" id="IPR012093">
    <property type="entry name" value="Pirin"/>
</dbReference>
<dbReference type="Proteomes" id="UP000631653">
    <property type="component" value="Unassembled WGS sequence"/>
</dbReference>
<keyword evidence="3" id="KW-1185">Reference proteome</keyword>
<name>A0ABX0K5C6_9PROT</name>
<protein>
    <recommendedName>
        <fullName evidence="1">Quercetin 2,3-dioxygenase C-terminal cupin domain-containing protein</fullName>
    </recommendedName>
</protein>
<dbReference type="EMBL" id="WOSY01000013">
    <property type="protein sequence ID" value="NHN89553.1"/>
    <property type="molecule type" value="Genomic_DNA"/>
</dbReference>
<dbReference type="Gene3D" id="2.60.120.10">
    <property type="entry name" value="Jelly Rolls"/>
    <property type="match status" value="2"/>
</dbReference>